<feature type="signal peptide" evidence="2">
    <location>
        <begin position="1"/>
        <end position="29"/>
    </location>
</feature>
<protein>
    <recommendedName>
        <fullName evidence="5">Sensor domain-containing protein</fullName>
    </recommendedName>
</protein>
<name>A0ABM9GUG4_STRGL</name>
<evidence type="ECO:0000256" key="1">
    <source>
        <dbReference type="SAM" id="MobiDB-lite"/>
    </source>
</evidence>
<dbReference type="EMBL" id="CAKXYP010000005">
    <property type="protein sequence ID" value="CAH9415097.1"/>
    <property type="molecule type" value="Genomic_DNA"/>
</dbReference>
<keyword evidence="4" id="KW-1185">Reference proteome</keyword>
<sequence length="276" mass="29004">MTCHVPLRGGRFALTFALAAVLLAGCTGAADEPGTTERRDASSSAAPGTVDGTDAEPSAEPAKALDPDPARLPKTRAAALDLIDRVIADPDSFGPGVVKRSPYESGPDTWPVLGEDCVWQQQKPGHSVLATLTRSFEVPAAAGKGPVRLGAVVTVHRTRGDAAWEMAESIEETMRCPTQQLREGELIGSMVAAALFGGEATQTNSEDALSEVGEYRSSELGGPHHYSWQQAQTLQFTVAVTGKGAKGRTGDEIDNLVVQAQAAMLVRLESAVEKQS</sequence>
<evidence type="ECO:0000313" key="4">
    <source>
        <dbReference type="Proteomes" id="UP001154015"/>
    </source>
</evidence>
<feature type="region of interest" description="Disordered" evidence="1">
    <location>
        <begin position="31"/>
        <end position="71"/>
    </location>
</feature>
<dbReference type="Proteomes" id="UP001154015">
    <property type="component" value="Unassembled WGS sequence"/>
</dbReference>
<reference evidence="3" key="1">
    <citation type="submission" date="2022-03" db="EMBL/GenBank/DDBJ databases">
        <authorList>
            <person name="Leyn A S."/>
        </authorList>
    </citation>
    <scope>NUCLEOTIDE SEQUENCE</scope>
    <source>
        <strain evidence="3">Streptomyces globisporus 4-3</strain>
    </source>
</reference>
<evidence type="ECO:0008006" key="5">
    <source>
        <dbReference type="Google" id="ProtNLM"/>
    </source>
</evidence>
<comment type="caution">
    <text evidence="3">The sequence shown here is derived from an EMBL/GenBank/DDBJ whole genome shotgun (WGS) entry which is preliminary data.</text>
</comment>
<gene>
    <name evidence="3" type="ORF">SGL43_02109</name>
</gene>
<evidence type="ECO:0000313" key="3">
    <source>
        <dbReference type="EMBL" id="CAH9415097.1"/>
    </source>
</evidence>
<evidence type="ECO:0000256" key="2">
    <source>
        <dbReference type="SAM" id="SignalP"/>
    </source>
</evidence>
<proteinExistence type="predicted"/>
<feature type="chain" id="PRO_5046059692" description="Sensor domain-containing protein" evidence="2">
    <location>
        <begin position="30"/>
        <end position="276"/>
    </location>
</feature>
<keyword evidence="2" id="KW-0732">Signal</keyword>
<organism evidence="3 4">
    <name type="scientific">Streptomyces globisporus</name>
    <dbReference type="NCBI Taxonomy" id="1908"/>
    <lineage>
        <taxon>Bacteria</taxon>
        <taxon>Bacillati</taxon>
        <taxon>Actinomycetota</taxon>
        <taxon>Actinomycetes</taxon>
        <taxon>Kitasatosporales</taxon>
        <taxon>Streptomycetaceae</taxon>
        <taxon>Streptomyces</taxon>
    </lineage>
</organism>
<dbReference type="RefSeq" id="WP_107437653.1">
    <property type="nucleotide sequence ID" value="NZ_CAKXYP010000005.1"/>
</dbReference>
<accession>A0ABM9GUG4</accession>